<evidence type="ECO:0000313" key="3">
    <source>
        <dbReference type="Proteomes" id="UP000053558"/>
    </source>
</evidence>
<dbReference type="EMBL" id="JH711575">
    <property type="protein sequence ID" value="EIW83918.1"/>
    <property type="molecule type" value="Genomic_DNA"/>
</dbReference>
<feature type="region of interest" description="Disordered" evidence="1">
    <location>
        <begin position="1"/>
        <end position="165"/>
    </location>
</feature>
<feature type="compositionally biased region" description="Polar residues" evidence="1">
    <location>
        <begin position="114"/>
        <end position="124"/>
    </location>
</feature>
<feature type="compositionally biased region" description="Polar residues" evidence="1">
    <location>
        <begin position="12"/>
        <end position="28"/>
    </location>
</feature>
<feature type="compositionally biased region" description="Basic and acidic residues" evidence="1">
    <location>
        <begin position="85"/>
        <end position="94"/>
    </location>
</feature>
<comment type="caution">
    <text evidence="2">The sequence shown here is derived from an EMBL/GenBank/DDBJ whole genome shotgun (WGS) entry which is preliminary data.</text>
</comment>
<protein>
    <submittedName>
        <fullName evidence="2">Uncharacterized protein</fullName>
    </submittedName>
</protein>
<gene>
    <name evidence="2" type="ORF">CONPUDRAFT_135555</name>
</gene>
<dbReference type="OMA" id="ITTRMRM"/>
<accession>A0A5M3MXS1</accession>
<reference evidence="3" key="1">
    <citation type="journal article" date="2012" name="Science">
        <title>The Paleozoic origin of enzymatic lignin decomposition reconstructed from 31 fungal genomes.</title>
        <authorList>
            <person name="Floudas D."/>
            <person name="Binder M."/>
            <person name="Riley R."/>
            <person name="Barry K."/>
            <person name="Blanchette R.A."/>
            <person name="Henrissat B."/>
            <person name="Martinez A.T."/>
            <person name="Otillar R."/>
            <person name="Spatafora J.W."/>
            <person name="Yadav J.S."/>
            <person name="Aerts A."/>
            <person name="Benoit I."/>
            <person name="Boyd A."/>
            <person name="Carlson A."/>
            <person name="Copeland A."/>
            <person name="Coutinho P.M."/>
            <person name="de Vries R.P."/>
            <person name="Ferreira P."/>
            <person name="Findley K."/>
            <person name="Foster B."/>
            <person name="Gaskell J."/>
            <person name="Glotzer D."/>
            <person name="Gorecki P."/>
            <person name="Heitman J."/>
            <person name="Hesse C."/>
            <person name="Hori C."/>
            <person name="Igarashi K."/>
            <person name="Jurgens J.A."/>
            <person name="Kallen N."/>
            <person name="Kersten P."/>
            <person name="Kohler A."/>
            <person name="Kuees U."/>
            <person name="Kumar T.K.A."/>
            <person name="Kuo A."/>
            <person name="LaButti K."/>
            <person name="Larrondo L.F."/>
            <person name="Lindquist E."/>
            <person name="Ling A."/>
            <person name="Lombard V."/>
            <person name="Lucas S."/>
            <person name="Lundell T."/>
            <person name="Martin R."/>
            <person name="McLaughlin D.J."/>
            <person name="Morgenstern I."/>
            <person name="Morin E."/>
            <person name="Murat C."/>
            <person name="Nagy L.G."/>
            <person name="Nolan M."/>
            <person name="Ohm R.A."/>
            <person name="Patyshakuliyeva A."/>
            <person name="Rokas A."/>
            <person name="Ruiz-Duenas F.J."/>
            <person name="Sabat G."/>
            <person name="Salamov A."/>
            <person name="Samejima M."/>
            <person name="Schmutz J."/>
            <person name="Slot J.C."/>
            <person name="St John F."/>
            <person name="Stenlid J."/>
            <person name="Sun H."/>
            <person name="Sun S."/>
            <person name="Syed K."/>
            <person name="Tsang A."/>
            <person name="Wiebenga A."/>
            <person name="Young D."/>
            <person name="Pisabarro A."/>
            <person name="Eastwood D.C."/>
            <person name="Martin F."/>
            <person name="Cullen D."/>
            <person name="Grigoriev I.V."/>
            <person name="Hibbett D.S."/>
        </authorList>
    </citation>
    <scope>NUCLEOTIDE SEQUENCE [LARGE SCALE GENOMIC DNA]</scope>
    <source>
        <strain evidence="3">RWD-64-598 SS2</strain>
    </source>
</reference>
<organism evidence="2 3">
    <name type="scientific">Coniophora puteana (strain RWD-64-598)</name>
    <name type="common">Brown rot fungus</name>
    <dbReference type="NCBI Taxonomy" id="741705"/>
    <lineage>
        <taxon>Eukaryota</taxon>
        <taxon>Fungi</taxon>
        <taxon>Dikarya</taxon>
        <taxon>Basidiomycota</taxon>
        <taxon>Agaricomycotina</taxon>
        <taxon>Agaricomycetes</taxon>
        <taxon>Agaricomycetidae</taxon>
        <taxon>Boletales</taxon>
        <taxon>Coniophorineae</taxon>
        <taxon>Coniophoraceae</taxon>
        <taxon>Coniophora</taxon>
    </lineage>
</organism>
<evidence type="ECO:0000256" key="1">
    <source>
        <dbReference type="SAM" id="MobiDB-lite"/>
    </source>
</evidence>
<sequence length="246" mass="27519">MPAAIVGPSTPSPTTSLKRSSSTASFSDNTKRKAPRMGLHRTASFLSLDDYRGENSPSQPASLYRSRSSSRSDLSRSTSCVTLQHYKEQREQRKIQLPRGRAEFTIAPQPSEGDASTSTTSPTRNAPRPPLPIRPLYSQRTTSPLSPSPKLLPPRASFPRSKREPDLYRMAIQTRMRCSPEGEKILMMGPRCALSILSATRDLEKMVSYQSDDDFNMDTGDQEMLTKSWIMLPPHDEWDMLVDGRA</sequence>
<dbReference type="KEGG" id="cput:CONPUDRAFT_135555"/>
<dbReference type="GeneID" id="19200774"/>
<proteinExistence type="predicted"/>
<dbReference type="AlphaFoldDB" id="A0A5M3MXS1"/>
<keyword evidence="3" id="KW-1185">Reference proteome</keyword>
<feature type="compositionally biased region" description="Low complexity" evidence="1">
    <location>
        <begin position="62"/>
        <end position="79"/>
    </location>
</feature>
<dbReference type="Proteomes" id="UP000053558">
    <property type="component" value="Unassembled WGS sequence"/>
</dbReference>
<name>A0A5M3MXS1_CONPW</name>
<dbReference type="OrthoDB" id="3256438at2759"/>
<dbReference type="RefSeq" id="XP_007765773.1">
    <property type="nucleotide sequence ID" value="XM_007767583.1"/>
</dbReference>
<evidence type="ECO:0000313" key="2">
    <source>
        <dbReference type="EMBL" id="EIW83918.1"/>
    </source>
</evidence>